<protein>
    <submittedName>
        <fullName evidence="3">DUF4136 domain-containing protein</fullName>
    </submittedName>
</protein>
<keyword evidence="4" id="KW-1185">Reference proteome</keyword>
<dbReference type="Gene3D" id="3.30.160.670">
    <property type="match status" value="1"/>
</dbReference>
<dbReference type="InterPro" id="IPR001478">
    <property type="entry name" value="PDZ"/>
</dbReference>
<dbReference type="RefSeq" id="WP_243325712.1">
    <property type="nucleotide sequence ID" value="NZ_JAKZMM010000032.1"/>
</dbReference>
<feature type="domain" description="PDZ" evidence="2">
    <location>
        <begin position="29"/>
        <end position="103"/>
    </location>
</feature>
<evidence type="ECO:0000259" key="2">
    <source>
        <dbReference type="PROSITE" id="PS50106"/>
    </source>
</evidence>
<dbReference type="InterPro" id="IPR036034">
    <property type="entry name" value="PDZ_sf"/>
</dbReference>
<gene>
    <name evidence="3" type="ORF">MUN53_12275</name>
</gene>
<dbReference type="EMBL" id="JAKZMM010000032">
    <property type="protein sequence ID" value="MCJ2381375.1"/>
    <property type="molecule type" value="Genomic_DNA"/>
</dbReference>
<dbReference type="Gene3D" id="2.30.42.10">
    <property type="match status" value="2"/>
</dbReference>
<reference evidence="3 4" key="1">
    <citation type="submission" date="2022-03" db="EMBL/GenBank/DDBJ databases">
        <title>Parabacteroides sp. nov. isolated from swine feces.</title>
        <authorList>
            <person name="Bak J.E."/>
        </authorList>
    </citation>
    <scope>NUCLEOTIDE SEQUENCE [LARGE SCALE GENOMIC DNA]</scope>
    <source>
        <strain evidence="3 4">AGMB00274</strain>
    </source>
</reference>
<evidence type="ECO:0000313" key="4">
    <source>
        <dbReference type="Proteomes" id="UP001165444"/>
    </source>
</evidence>
<dbReference type="InterPro" id="IPR025411">
    <property type="entry name" value="DUF4136"/>
</dbReference>
<dbReference type="SUPFAM" id="SSF50156">
    <property type="entry name" value="PDZ domain-like"/>
    <property type="match status" value="2"/>
</dbReference>
<feature type="chain" id="PRO_5045326124" evidence="1">
    <location>
        <begin position="20"/>
        <end position="472"/>
    </location>
</feature>
<name>A0ABT0C2Z4_9BACT</name>
<sequence>MRKIVLSTFLLFSVFCCFGQTSNKRVCRLGFTYDISQNSNWGKNNLVVTSVSPYSNAEKAGIQPYDIITHIESIPVSDVSNDEIAQLLNPANKRNIMLTIKSTSSPSREVILNKECKQINEISENQLAMAFNMYSLETTSEREFVCPFKTVATTDTVDFGQFRSYKFAATDENTELEANINRVIEKELAKKGFTSDEQNPDLLIQTFYYFDKNPNYVGPNPIKLKQPVYRFNISRNKMEKVPFLDPSASESEAAYLLQFGIRIIDQKVSAGRVLWECEANELLEEAYHLEEYAQIHVPLMLMQFPYLKYKKNVHFTVSQCTYNYTGINYDMDKLSTVVSVDRNSPAHEAGVRAKDVIEGIEGQSTDYSIEEFTAAYRQFITNTMELRNPETRFTDSKGFSRCMYWDAFKYPQVNKAIQNPNNLTAFAYLYYFAPYINPTSNNAITFYVKQGTERKKIIIRPTIRTGIIIELK</sequence>
<keyword evidence="1" id="KW-0732">Signal</keyword>
<comment type="caution">
    <text evidence="3">The sequence shown here is derived from an EMBL/GenBank/DDBJ whole genome shotgun (WGS) entry which is preliminary data.</text>
</comment>
<proteinExistence type="predicted"/>
<feature type="signal peptide" evidence="1">
    <location>
        <begin position="1"/>
        <end position="19"/>
    </location>
</feature>
<dbReference type="SMART" id="SM00228">
    <property type="entry name" value="PDZ"/>
    <property type="match status" value="2"/>
</dbReference>
<dbReference type="Proteomes" id="UP001165444">
    <property type="component" value="Unassembled WGS sequence"/>
</dbReference>
<dbReference type="Pfam" id="PF00595">
    <property type="entry name" value="PDZ"/>
    <property type="match status" value="1"/>
</dbReference>
<evidence type="ECO:0000256" key="1">
    <source>
        <dbReference type="SAM" id="SignalP"/>
    </source>
</evidence>
<accession>A0ABT0C2Z4</accession>
<organism evidence="3 4">
    <name type="scientific">Parabacteroides faecalis</name>
    <dbReference type="NCBI Taxonomy" id="2924040"/>
    <lineage>
        <taxon>Bacteria</taxon>
        <taxon>Pseudomonadati</taxon>
        <taxon>Bacteroidota</taxon>
        <taxon>Bacteroidia</taxon>
        <taxon>Bacteroidales</taxon>
        <taxon>Tannerellaceae</taxon>
        <taxon>Parabacteroides</taxon>
    </lineage>
</organism>
<evidence type="ECO:0000313" key="3">
    <source>
        <dbReference type="EMBL" id="MCJ2381375.1"/>
    </source>
</evidence>
<dbReference type="PROSITE" id="PS50106">
    <property type="entry name" value="PDZ"/>
    <property type="match status" value="1"/>
</dbReference>
<dbReference type="Pfam" id="PF13590">
    <property type="entry name" value="DUF4136"/>
    <property type="match status" value="1"/>
</dbReference>